<evidence type="ECO:0000256" key="1">
    <source>
        <dbReference type="ARBA" id="ARBA00004370"/>
    </source>
</evidence>
<evidence type="ECO:0000256" key="2">
    <source>
        <dbReference type="ARBA" id="ARBA00022645"/>
    </source>
</evidence>
<keyword evidence="2" id="KW-0378">Hydrolase</keyword>
<keyword evidence="3 4" id="KW-0472">Membrane</keyword>
<evidence type="ECO:0000313" key="7">
    <source>
        <dbReference type="Proteomes" id="UP001163328"/>
    </source>
</evidence>
<reference evidence="6" key="1">
    <citation type="submission" date="2021-08" db="EMBL/GenBank/DDBJ databases">
        <title>Flavobacterium sp. strain CC-SYL302.</title>
        <authorList>
            <person name="Lin S.-Y."/>
            <person name="Lee T.-H."/>
            <person name="Young C.-C."/>
        </authorList>
    </citation>
    <scope>NUCLEOTIDE SEQUENCE</scope>
    <source>
        <strain evidence="6">CC-SYL302</strain>
    </source>
</reference>
<accession>A0ABY6LYP0</accession>
<dbReference type="SUPFAM" id="SSF54184">
    <property type="entry name" value="Penicillin-binding protein 2x (pbp-2x), c-terminal domain"/>
    <property type="match status" value="1"/>
</dbReference>
<gene>
    <name evidence="6" type="ORF">K5I29_08925</name>
</gene>
<keyword evidence="7" id="KW-1185">Reference proteome</keyword>
<dbReference type="Gene3D" id="3.30.450.330">
    <property type="match status" value="1"/>
</dbReference>
<organism evidence="6 7">
    <name type="scientific">Flavobacterium agricola</name>
    <dbReference type="NCBI Taxonomy" id="2870839"/>
    <lineage>
        <taxon>Bacteria</taxon>
        <taxon>Pseudomonadati</taxon>
        <taxon>Bacteroidota</taxon>
        <taxon>Flavobacteriia</taxon>
        <taxon>Flavobacteriales</taxon>
        <taxon>Flavobacteriaceae</taxon>
        <taxon>Flavobacterium</taxon>
    </lineage>
</organism>
<dbReference type="Pfam" id="PF03717">
    <property type="entry name" value="PBP_dimer"/>
    <property type="match status" value="1"/>
</dbReference>
<dbReference type="Gene3D" id="3.40.710.10">
    <property type="entry name" value="DD-peptidase/beta-lactamase superfamily"/>
    <property type="match status" value="1"/>
</dbReference>
<dbReference type="SUPFAM" id="SSF56601">
    <property type="entry name" value="beta-lactamase/transpeptidase-like"/>
    <property type="match status" value="1"/>
</dbReference>
<name>A0ABY6LYP0_9FLAO</name>
<dbReference type="Pfam" id="PF03793">
    <property type="entry name" value="PASTA"/>
    <property type="match status" value="1"/>
</dbReference>
<feature type="transmembrane region" description="Helical" evidence="4">
    <location>
        <begin position="12"/>
        <end position="33"/>
    </location>
</feature>
<dbReference type="Proteomes" id="UP001163328">
    <property type="component" value="Chromosome"/>
</dbReference>
<dbReference type="InterPro" id="IPR036138">
    <property type="entry name" value="PBP_dimer_sf"/>
</dbReference>
<keyword evidence="4" id="KW-1133">Transmembrane helix</keyword>
<dbReference type="PROSITE" id="PS51178">
    <property type="entry name" value="PASTA"/>
    <property type="match status" value="1"/>
</dbReference>
<evidence type="ECO:0000313" key="6">
    <source>
        <dbReference type="EMBL" id="UYW00657.1"/>
    </source>
</evidence>
<dbReference type="InterPro" id="IPR005543">
    <property type="entry name" value="PASTA_dom"/>
</dbReference>
<evidence type="ECO:0000259" key="5">
    <source>
        <dbReference type="PROSITE" id="PS51178"/>
    </source>
</evidence>
<dbReference type="Gene3D" id="3.30.10.20">
    <property type="match status" value="1"/>
</dbReference>
<protein>
    <submittedName>
        <fullName evidence="6">Transpeptidase family protein</fullName>
    </submittedName>
</protein>
<evidence type="ECO:0000256" key="3">
    <source>
        <dbReference type="ARBA" id="ARBA00023136"/>
    </source>
</evidence>
<feature type="domain" description="PASTA" evidence="5">
    <location>
        <begin position="608"/>
        <end position="668"/>
    </location>
</feature>
<dbReference type="InterPro" id="IPR050515">
    <property type="entry name" value="Beta-lactam/transpept"/>
</dbReference>
<dbReference type="EMBL" id="CP081495">
    <property type="protein sequence ID" value="UYW00657.1"/>
    <property type="molecule type" value="Genomic_DNA"/>
</dbReference>
<dbReference type="PANTHER" id="PTHR30627">
    <property type="entry name" value="PEPTIDOGLYCAN D,D-TRANSPEPTIDASE"/>
    <property type="match status" value="1"/>
</dbReference>
<dbReference type="Gene3D" id="3.90.1310.10">
    <property type="entry name" value="Penicillin-binding protein 2a (Domain 2)"/>
    <property type="match status" value="1"/>
</dbReference>
<keyword evidence="4" id="KW-0812">Transmembrane</keyword>
<dbReference type="RefSeq" id="WP_264432635.1">
    <property type="nucleotide sequence ID" value="NZ_CP081495.1"/>
</dbReference>
<dbReference type="SUPFAM" id="SSF56519">
    <property type="entry name" value="Penicillin binding protein dimerisation domain"/>
    <property type="match status" value="1"/>
</dbReference>
<dbReference type="CDD" id="cd06575">
    <property type="entry name" value="PASTA_Pbp2x-like_2"/>
    <property type="match status" value="1"/>
</dbReference>
<proteinExistence type="predicted"/>
<comment type="subcellular location">
    <subcellularLocation>
        <location evidence="1">Membrane</location>
    </subcellularLocation>
</comment>
<dbReference type="InterPro" id="IPR005311">
    <property type="entry name" value="PBP_dimer"/>
</dbReference>
<dbReference type="PANTHER" id="PTHR30627:SF1">
    <property type="entry name" value="PEPTIDOGLYCAN D,D-TRANSPEPTIDASE FTSI"/>
    <property type="match status" value="1"/>
</dbReference>
<dbReference type="InterPro" id="IPR012338">
    <property type="entry name" value="Beta-lactam/transpept-like"/>
</dbReference>
<keyword evidence="2" id="KW-0645">Protease</keyword>
<keyword evidence="2" id="KW-0121">Carboxypeptidase</keyword>
<evidence type="ECO:0000256" key="4">
    <source>
        <dbReference type="SAM" id="Phobius"/>
    </source>
</evidence>
<dbReference type="SMART" id="SM00740">
    <property type="entry name" value="PASTA"/>
    <property type="match status" value="1"/>
</dbReference>
<dbReference type="InterPro" id="IPR001460">
    <property type="entry name" value="PCN-bd_Tpept"/>
</dbReference>
<dbReference type="Pfam" id="PF00905">
    <property type="entry name" value="Transpeptidase"/>
    <property type="match status" value="1"/>
</dbReference>
<sequence length="668" mass="74161">MGVNKKSSFSTGRLVLVVAFILIIALGVLYRLFLIVGPEGEDYREIARSRTIREIEVPANRGNVYSADGSLLATSVPKYTISFDAVAPSTENFTKYSAGLADSLSVMLGGHRLDWLEKLRKARSAGKRYYFITRNLSFTDYSRIKKFPLFNLGANKGGIIVETKTIREHPMGKIAERTIGDYRTNADGTINPIGIEGSFNKELSGENGFQLMQKFARSQWKPISDFNYKEPVDGYDIVSTIDVYIQDIAHHALLKQLVKYDADHGSVVVMETKTGEVKAIANLGRGSLGQYYERMNYAVGEIQDPGSTFKLFSMMALLDDKKVDTAQVFDSFDGTYKIHGYSVRDSNRRGYGKISLGKGFEKSSNTVIVQAVYDAYKDNPSQFVNRMNDMGLNKPLGIPIVGEGKPLIPQPTDKTWSSISLPWMAYGYGINLTPLQMLTFYNAVANDGEMIKPLFVKEIKKWNKSIKKFDKEIIHPKVCSDETLAQLKDLLKRAVEHGTGKSLYSPNFSMAGKTGTAQVDYHKGDNQMYYASSFAGFFPAENPKYSCVVVIHKPNPKRGYYGGDVAGPVFKRIAQKIFTDVPSTNEIVKINEVVDKQKLEYDKYTQLQANAKTVPNLKGVAGMDAIAILENLGFKVKLSGNPTGKVKKQSLAPGSKIVPNTTIILEFA</sequence>